<dbReference type="FunFam" id="2.60.120.330:FF:000026">
    <property type="entry name" value="DIBOA-glucoside dioxygenase BX6"/>
    <property type="match status" value="1"/>
</dbReference>
<reference evidence="7" key="1">
    <citation type="journal article" date="2019" name="BMC Genomics">
        <title>A new reference genome for Sorghum bicolor reveals high levels of sequence similarity between sweet and grain genotypes: implications for the genetics of sugar metabolism.</title>
        <authorList>
            <person name="Cooper E.A."/>
            <person name="Brenton Z.W."/>
            <person name="Flinn B.S."/>
            <person name="Jenkins J."/>
            <person name="Shu S."/>
            <person name="Flowers D."/>
            <person name="Luo F."/>
            <person name="Wang Y."/>
            <person name="Xia P."/>
            <person name="Barry K."/>
            <person name="Daum C."/>
            <person name="Lipzen A."/>
            <person name="Yoshinaga Y."/>
            <person name="Schmutz J."/>
            <person name="Saski C."/>
            <person name="Vermerris W."/>
            <person name="Kresovich S."/>
        </authorList>
    </citation>
    <scope>NUCLEOTIDE SEQUENCE</scope>
</reference>
<dbReference type="Gene3D" id="2.60.120.330">
    <property type="entry name" value="B-lactam Antibiotic, Isopenicillin N Synthase, Chain"/>
    <property type="match status" value="1"/>
</dbReference>
<dbReference type="Pfam" id="PF03171">
    <property type="entry name" value="2OG-FeII_Oxy"/>
    <property type="match status" value="1"/>
</dbReference>
<dbReference type="PROSITE" id="PS51471">
    <property type="entry name" value="FE2OG_OXY"/>
    <property type="match status" value="1"/>
</dbReference>
<dbReference type="InterPro" id="IPR005123">
    <property type="entry name" value="Oxoglu/Fe-dep_dioxygenase_dom"/>
</dbReference>
<sequence>MAAVDDFDDVDALALFDFHESRAGVRGLVESGVTTVPPPFLAPAAWNSSPAATEALVAPTVDLSLPRSQAVALVGAAARSCGLFQVTNHGVPPGTVESALSAVRAFNEQPLASRSAYYSVSTAGPAIYTTVPIPARNAGQPANAPLLPWRDTIVLRFGHGESHLDHLPAACLDALLEYHRSLTVLGKMIAGLLSEALGVGTEQLDRAVQVEATLMQCHYYPPCPQPERVVGSRVHTDGDLFTVVAQDGVGGLQVRLDGHGDTWVDVVPVTGALIVNIGDVLKVVSNDDYKSVEHRVVVKSTQEARVSIALFFNPGKCGDSDFFGPLAELVTQQRPARYRSLTWPELLRYRKQLGHARPSLDKFKVNLN</sequence>
<evidence type="ECO:0000256" key="5">
    <source>
        <dbReference type="RuleBase" id="RU003682"/>
    </source>
</evidence>
<dbReference type="SUPFAM" id="SSF51197">
    <property type="entry name" value="Clavaminate synthase-like"/>
    <property type="match status" value="1"/>
</dbReference>
<dbReference type="Pfam" id="PF14226">
    <property type="entry name" value="DIOX_N"/>
    <property type="match status" value="1"/>
</dbReference>
<evidence type="ECO:0000256" key="1">
    <source>
        <dbReference type="ARBA" id="ARBA00008056"/>
    </source>
</evidence>
<evidence type="ECO:0000313" key="8">
    <source>
        <dbReference type="Proteomes" id="UP000807115"/>
    </source>
</evidence>
<dbReference type="Gramene" id="EES03064">
    <property type="protein sequence ID" value="EES03064"/>
    <property type="gene ID" value="SORBI_3003G177500"/>
</dbReference>
<accession>A0A921RES2</accession>
<comment type="similarity">
    <text evidence="1 5">Belongs to the iron/ascorbate-dependent oxidoreductase family.</text>
</comment>
<proteinExistence type="inferred from homology"/>
<keyword evidence="3 5" id="KW-0560">Oxidoreductase</keyword>
<name>A0A921RES2_SORBI</name>
<evidence type="ECO:0000313" key="7">
    <source>
        <dbReference type="EMBL" id="KAG0537951.1"/>
    </source>
</evidence>
<dbReference type="AlphaFoldDB" id="A0A921RES2"/>
<protein>
    <recommendedName>
        <fullName evidence="6">Fe2OG dioxygenase domain-containing protein</fullName>
    </recommendedName>
</protein>
<dbReference type="OMA" id="FFNPGKC"/>
<evidence type="ECO:0000256" key="3">
    <source>
        <dbReference type="ARBA" id="ARBA00023002"/>
    </source>
</evidence>
<feature type="domain" description="Fe2OG dioxygenase" evidence="6">
    <location>
        <begin position="211"/>
        <end position="314"/>
    </location>
</feature>
<dbReference type="PANTHER" id="PTHR10209">
    <property type="entry name" value="OXIDOREDUCTASE, 2OG-FE II OXYGENASE FAMILY PROTEIN"/>
    <property type="match status" value="1"/>
</dbReference>
<reference evidence="7" key="2">
    <citation type="submission" date="2020-10" db="EMBL/GenBank/DDBJ databases">
        <authorList>
            <person name="Cooper E.A."/>
            <person name="Brenton Z.W."/>
            <person name="Flinn B.S."/>
            <person name="Jenkins J."/>
            <person name="Shu S."/>
            <person name="Flowers D."/>
            <person name="Luo F."/>
            <person name="Wang Y."/>
            <person name="Xia P."/>
            <person name="Barry K."/>
            <person name="Daum C."/>
            <person name="Lipzen A."/>
            <person name="Yoshinaga Y."/>
            <person name="Schmutz J."/>
            <person name="Saski C."/>
            <person name="Vermerris W."/>
            <person name="Kresovich S."/>
        </authorList>
    </citation>
    <scope>NUCLEOTIDE SEQUENCE</scope>
</reference>
<dbReference type="GO" id="GO:0051213">
    <property type="term" value="F:dioxygenase activity"/>
    <property type="evidence" value="ECO:0007669"/>
    <property type="project" value="UniProtKB-ARBA"/>
</dbReference>
<evidence type="ECO:0000259" key="6">
    <source>
        <dbReference type="PROSITE" id="PS51471"/>
    </source>
</evidence>
<dbReference type="InterPro" id="IPR026992">
    <property type="entry name" value="DIOX_N"/>
</dbReference>
<dbReference type="Proteomes" id="UP000807115">
    <property type="component" value="Chromosome 3"/>
</dbReference>
<dbReference type="PANTHER" id="PTHR10209:SF662">
    <property type="entry name" value="OS01G0536400 PROTEIN"/>
    <property type="match status" value="1"/>
</dbReference>
<comment type="caution">
    <text evidence="7">The sequence shown here is derived from an EMBL/GenBank/DDBJ whole genome shotgun (WGS) entry which is preliminary data.</text>
</comment>
<dbReference type="GO" id="GO:0046872">
    <property type="term" value="F:metal ion binding"/>
    <property type="evidence" value="ECO:0007669"/>
    <property type="project" value="UniProtKB-KW"/>
</dbReference>
<gene>
    <name evidence="7" type="ORF">BDA96_03G193100</name>
</gene>
<dbReference type="InterPro" id="IPR044861">
    <property type="entry name" value="IPNS-like_FE2OG_OXY"/>
</dbReference>
<dbReference type="InterPro" id="IPR027443">
    <property type="entry name" value="IPNS-like_sf"/>
</dbReference>
<evidence type="ECO:0000256" key="4">
    <source>
        <dbReference type="ARBA" id="ARBA00023004"/>
    </source>
</evidence>
<dbReference type="KEGG" id="sbi:8074953"/>
<evidence type="ECO:0000256" key="2">
    <source>
        <dbReference type="ARBA" id="ARBA00022723"/>
    </source>
</evidence>
<keyword evidence="2 5" id="KW-0479">Metal-binding</keyword>
<keyword evidence="4 5" id="KW-0408">Iron</keyword>
<dbReference type="OrthoDB" id="642916at2759"/>
<dbReference type="EMBL" id="CM027682">
    <property type="protein sequence ID" value="KAG0537951.1"/>
    <property type="molecule type" value="Genomic_DNA"/>
</dbReference>
<organism evidence="7 8">
    <name type="scientific">Sorghum bicolor</name>
    <name type="common">Sorghum</name>
    <name type="synonym">Sorghum vulgare</name>
    <dbReference type="NCBI Taxonomy" id="4558"/>
    <lineage>
        <taxon>Eukaryota</taxon>
        <taxon>Viridiplantae</taxon>
        <taxon>Streptophyta</taxon>
        <taxon>Embryophyta</taxon>
        <taxon>Tracheophyta</taxon>
        <taxon>Spermatophyta</taxon>
        <taxon>Magnoliopsida</taxon>
        <taxon>Liliopsida</taxon>
        <taxon>Poales</taxon>
        <taxon>Poaceae</taxon>
        <taxon>PACMAD clade</taxon>
        <taxon>Panicoideae</taxon>
        <taxon>Andropogonodae</taxon>
        <taxon>Andropogoneae</taxon>
        <taxon>Sorghinae</taxon>
        <taxon>Sorghum</taxon>
    </lineage>
</organism>